<evidence type="ECO:0000313" key="8">
    <source>
        <dbReference type="EMBL" id="CAD7633334.1"/>
    </source>
</evidence>
<dbReference type="GO" id="GO:0016592">
    <property type="term" value="C:mediator complex"/>
    <property type="evidence" value="ECO:0007669"/>
    <property type="project" value="TreeGrafter"/>
</dbReference>
<evidence type="ECO:0000256" key="6">
    <source>
        <dbReference type="ARBA" id="ARBA00023163"/>
    </source>
</evidence>
<keyword evidence="5" id="KW-0805">Transcription regulation</keyword>
<dbReference type="AlphaFoldDB" id="A0A7R9Q6E4"/>
<evidence type="ECO:0000256" key="3">
    <source>
        <dbReference type="ARBA" id="ARBA00019618"/>
    </source>
</evidence>
<dbReference type="GO" id="GO:0045944">
    <property type="term" value="P:positive regulation of transcription by RNA polymerase II"/>
    <property type="evidence" value="ECO:0007669"/>
    <property type="project" value="TreeGrafter"/>
</dbReference>
<evidence type="ECO:0000256" key="7">
    <source>
        <dbReference type="ARBA" id="ARBA00023242"/>
    </source>
</evidence>
<protein>
    <recommendedName>
        <fullName evidence="3">Mediator of RNA polymerase II transcription subunit 13</fullName>
    </recommendedName>
</protein>
<dbReference type="PANTHER" id="PTHR48249">
    <property type="entry name" value="MEDIATOR OF RNA POLYMERASE II TRANSCRIPTION SUBUNIT 13"/>
    <property type="match status" value="1"/>
</dbReference>
<comment type="subcellular location">
    <subcellularLocation>
        <location evidence="1">Nucleus</location>
    </subcellularLocation>
</comment>
<keyword evidence="7" id="KW-0539">Nucleus</keyword>
<evidence type="ECO:0000256" key="2">
    <source>
        <dbReference type="ARBA" id="ARBA00009354"/>
    </source>
</evidence>
<keyword evidence="6" id="KW-0804">Transcription</keyword>
<accession>A0A7R9Q6E4</accession>
<comment type="similarity">
    <text evidence="2">Belongs to the Mediator complex subunit 13 family.</text>
</comment>
<proteinExistence type="inferred from homology"/>
<dbReference type="OrthoDB" id="103819at2759"/>
<dbReference type="InterPro" id="IPR051139">
    <property type="entry name" value="Mediator_complx_sub13"/>
</dbReference>
<dbReference type="PANTHER" id="PTHR48249:SF3">
    <property type="entry name" value="MEDIATOR OF RNA POLYMERASE II TRANSCRIPTION SUBUNIT 13"/>
    <property type="match status" value="1"/>
</dbReference>
<evidence type="ECO:0000256" key="5">
    <source>
        <dbReference type="ARBA" id="ARBA00023015"/>
    </source>
</evidence>
<dbReference type="EMBL" id="CAJPIZ010012565">
    <property type="protein sequence ID" value="CAG2113764.1"/>
    <property type="molecule type" value="Genomic_DNA"/>
</dbReference>
<evidence type="ECO:0000313" key="9">
    <source>
        <dbReference type="Proteomes" id="UP000759131"/>
    </source>
</evidence>
<reference evidence="8" key="1">
    <citation type="submission" date="2020-11" db="EMBL/GenBank/DDBJ databases">
        <authorList>
            <person name="Tran Van P."/>
        </authorList>
    </citation>
    <scope>NUCLEOTIDE SEQUENCE</scope>
</reference>
<keyword evidence="4" id="KW-0678">Repressor</keyword>
<feature type="non-terminal residue" evidence="8">
    <location>
        <position position="1"/>
    </location>
</feature>
<dbReference type="GO" id="GO:0003713">
    <property type="term" value="F:transcription coactivator activity"/>
    <property type="evidence" value="ECO:0007669"/>
    <property type="project" value="TreeGrafter"/>
</dbReference>
<sequence length="231" mass="25768">NFPESQSKECVEFVSECVANGWHRKRWHSITTVSECQPMINKSHIICLIDTQHVNGHNTGQPVDTPGGYWGVCVFGGTDPLDDKQYLSAGHVCEPRDMTHPNVTNGSSLEDCHTNFFALADLCGIKWRRLTCESSCSEPLEDPVLSSYSKCLAADQLCVWRRVKSQSDNGLNGGSKFGADNNNQNAFAKELWVFWYGEEPDFNDLVNSELSGTAPHLYHPSPPLLCHRLSH</sequence>
<evidence type="ECO:0000256" key="4">
    <source>
        <dbReference type="ARBA" id="ARBA00022491"/>
    </source>
</evidence>
<dbReference type="EMBL" id="OC867140">
    <property type="protein sequence ID" value="CAD7633334.1"/>
    <property type="molecule type" value="Genomic_DNA"/>
</dbReference>
<evidence type="ECO:0000256" key="1">
    <source>
        <dbReference type="ARBA" id="ARBA00004123"/>
    </source>
</evidence>
<organism evidence="8">
    <name type="scientific">Medioppia subpectinata</name>
    <dbReference type="NCBI Taxonomy" id="1979941"/>
    <lineage>
        <taxon>Eukaryota</taxon>
        <taxon>Metazoa</taxon>
        <taxon>Ecdysozoa</taxon>
        <taxon>Arthropoda</taxon>
        <taxon>Chelicerata</taxon>
        <taxon>Arachnida</taxon>
        <taxon>Acari</taxon>
        <taxon>Acariformes</taxon>
        <taxon>Sarcoptiformes</taxon>
        <taxon>Oribatida</taxon>
        <taxon>Brachypylina</taxon>
        <taxon>Oppioidea</taxon>
        <taxon>Oppiidae</taxon>
        <taxon>Medioppia</taxon>
    </lineage>
</organism>
<dbReference type="Proteomes" id="UP000759131">
    <property type="component" value="Unassembled WGS sequence"/>
</dbReference>
<name>A0A7R9Q6E4_9ACAR</name>
<keyword evidence="9" id="KW-1185">Reference proteome</keyword>
<gene>
    <name evidence="8" type="ORF">OSB1V03_LOCUS13731</name>
</gene>